<name>A0A515CVB0_SERLI</name>
<dbReference type="InterPro" id="IPR036663">
    <property type="entry name" value="Fumarylacetoacetase_C_sf"/>
</dbReference>
<dbReference type="GO" id="GO:0044281">
    <property type="term" value="P:small molecule metabolic process"/>
    <property type="evidence" value="ECO:0007669"/>
    <property type="project" value="UniProtKB-ARBA"/>
</dbReference>
<dbReference type="RefSeq" id="WP_142815208.1">
    <property type="nucleotide sequence ID" value="NZ_CP033893.1"/>
</dbReference>
<dbReference type="GO" id="GO:0046872">
    <property type="term" value="F:metal ion binding"/>
    <property type="evidence" value="ECO:0007669"/>
    <property type="project" value="UniProtKB-KW"/>
</dbReference>
<dbReference type="EMBL" id="CP033893">
    <property type="protein sequence ID" value="QDL32104.1"/>
    <property type="molecule type" value="Genomic_DNA"/>
</dbReference>
<gene>
    <name evidence="4" type="ORF">EGO53_10000</name>
</gene>
<dbReference type="STRING" id="614.XJ20_11475"/>
<dbReference type="PANTHER" id="PTHR42796:SF4">
    <property type="entry name" value="FUMARYLACETOACETATE HYDROLASE DOMAIN-CONTAINING PROTEIN 2A"/>
    <property type="match status" value="1"/>
</dbReference>
<dbReference type="Gene3D" id="3.90.850.10">
    <property type="entry name" value="Fumarylacetoacetase-like, C-terminal domain"/>
    <property type="match status" value="1"/>
</dbReference>
<dbReference type="InterPro" id="IPR011234">
    <property type="entry name" value="Fumarylacetoacetase-like_C"/>
</dbReference>
<evidence type="ECO:0000313" key="5">
    <source>
        <dbReference type="Proteomes" id="UP000317572"/>
    </source>
</evidence>
<keyword evidence="2" id="KW-0479">Metal-binding</keyword>
<organism evidence="4 5">
    <name type="scientific">Serratia liquefaciens</name>
    <dbReference type="NCBI Taxonomy" id="614"/>
    <lineage>
        <taxon>Bacteria</taxon>
        <taxon>Pseudomonadati</taxon>
        <taxon>Pseudomonadota</taxon>
        <taxon>Gammaproteobacteria</taxon>
        <taxon>Enterobacterales</taxon>
        <taxon>Yersiniaceae</taxon>
        <taxon>Serratia</taxon>
    </lineage>
</organism>
<dbReference type="SUPFAM" id="SSF56529">
    <property type="entry name" value="FAH"/>
    <property type="match status" value="1"/>
</dbReference>
<dbReference type="Pfam" id="PF01557">
    <property type="entry name" value="FAA_hydrolase"/>
    <property type="match status" value="1"/>
</dbReference>
<proteinExistence type="inferred from homology"/>
<evidence type="ECO:0000256" key="1">
    <source>
        <dbReference type="ARBA" id="ARBA00010211"/>
    </source>
</evidence>
<accession>A0A515CVB0</accession>
<keyword evidence="4" id="KW-0378">Hydrolase</keyword>
<dbReference type="FunFam" id="3.90.850.10:FF:000008">
    <property type="entry name" value="FAA hydrolase family protein"/>
    <property type="match status" value="1"/>
</dbReference>
<reference evidence="4 5" key="1">
    <citation type="submission" date="2018-11" db="EMBL/GenBank/DDBJ databases">
        <title>The first complete genome of Serratia liquefaciens isolated from metalophyte plant revel distinctness adaptive mechanisms in an extreme habitat.</title>
        <authorList>
            <person name="Caneschi W.L."/>
            <person name="Sanchez A.B."/>
            <person name="Felestrino E.B."/>
            <person name="Assis R.A.B."/>
            <person name="Lemes C.G.C."/>
            <person name="Cordeiro I.F."/>
            <person name="Fonseca N.P."/>
            <person name="Villa M."/>
            <person name="Vieira I.T."/>
            <person name="Moraes L.A."/>
            <person name="Kamino L.H.Y."/>
            <person name="do Carmo F."/>
            <person name="Garcia C.M."/>
            <person name="Almeida N.F."/>
            <person name="Silva R.S."/>
            <person name="Ferro J.A."/>
            <person name="Ferro M.I.T."/>
            <person name="Varani A.M."/>
            <person name="Ferreira R.M."/>
            <person name="dos Santos V.L."/>
            <person name="Silva U.C."/>
            <person name="Setubal J.C."/>
            <person name="Moreira L.M."/>
        </authorList>
    </citation>
    <scope>NUCLEOTIDE SEQUENCE [LARGE SCALE GENOMIC DNA]</scope>
    <source>
        <strain evidence="4 5">FG3</strain>
    </source>
</reference>
<protein>
    <submittedName>
        <fullName evidence="4">FAA hydrolase family protein</fullName>
    </submittedName>
</protein>
<evidence type="ECO:0000256" key="2">
    <source>
        <dbReference type="ARBA" id="ARBA00022723"/>
    </source>
</evidence>
<dbReference type="InterPro" id="IPR051121">
    <property type="entry name" value="FAH"/>
</dbReference>
<evidence type="ECO:0000313" key="4">
    <source>
        <dbReference type="EMBL" id="QDL32104.1"/>
    </source>
</evidence>
<evidence type="ECO:0000259" key="3">
    <source>
        <dbReference type="Pfam" id="PF01557"/>
    </source>
</evidence>
<sequence>MKIVSFISQGRAGYGLLRGVDEIVDCSQSLPYPDVRSALAAGSFNVFLPFVNAPATLKACEVSWLPPVPNPDKIICVGLNYRPHLLETGREEPDRPTLFLRLPSSQVGHQQPLLAPPESSQFDYEGELAVVIGKGGRRIAQRDAMQHIAGYACYNDGSVRDWQRHSSQFTPGKNFRHTAAFGPWLVSADDIPDPRALTLETRLNGQVMQQASVDDLIFSIPALIEYCSAFTDLLPGDVLVTGTPGGVGAFRQPPVWMKAGDRVEVEIAGIGTLSNPVIDDALGR</sequence>
<feature type="domain" description="Fumarylacetoacetase-like C-terminal" evidence="3">
    <location>
        <begin position="73"/>
        <end position="277"/>
    </location>
</feature>
<dbReference type="AlphaFoldDB" id="A0A515CVB0"/>
<dbReference type="GO" id="GO:0016787">
    <property type="term" value="F:hydrolase activity"/>
    <property type="evidence" value="ECO:0007669"/>
    <property type="project" value="UniProtKB-KW"/>
</dbReference>
<dbReference type="PANTHER" id="PTHR42796">
    <property type="entry name" value="FUMARYLACETOACETATE HYDROLASE DOMAIN-CONTAINING PROTEIN 2A-RELATED"/>
    <property type="match status" value="1"/>
</dbReference>
<dbReference type="Proteomes" id="UP000317572">
    <property type="component" value="Chromosome"/>
</dbReference>
<comment type="similarity">
    <text evidence="1">Belongs to the FAH family.</text>
</comment>